<keyword evidence="3 5" id="KW-0862">Zinc</keyword>
<keyword evidence="2 5" id="KW-0479">Metal-binding</keyword>
<dbReference type="SUPFAM" id="SSF50129">
    <property type="entry name" value="GroES-like"/>
    <property type="match status" value="1"/>
</dbReference>
<feature type="domain" description="Enoyl reductase (ER)" evidence="6">
    <location>
        <begin position="11"/>
        <end position="342"/>
    </location>
</feature>
<dbReference type="InterPro" id="IPR013149">
    <property type="entry name" value="ADH-like_C"/>
</dbReference>
<evidence type="ECO:0000256" key="4">
    <source>
        <dbReference type="ARBA" id="ARBA00023002"/>
    </source>
</evidence>
<organism evidence="7 8">
    <name type="scientific">Rhodococcoides kroppenstedtii</name>
    <dbReference type="NCBI Taxonomy" id="293050"/>
    <lineage>
        <taxon>Bacteria</taxon>
        <taxon>Bacillati</taxon>
        <taxon>Actinomycetota</taxon>
        <taxon>Actinomycetes</taxon>
        <taxon>Mycobacteriales</taxon>
        <taxon>Nocardiaceae</taxon>
        <taxon>Rhodococcoides</taxon>
    </lineage>
</organism>
<evidence type="ECO:0000256" key="5">
    <source>
        <dbReference type="RuleBase" id="RU361277"/>
    </source>
</evidence>
<dbReference type="CDD" id="cd05284">
    <property type="entry name" value="arabinose_DH_like"/>
    <property type="match status" value="1"/>
</dbReference>
<dbReference type="PANTHER" id="PTHR43401">
    <property type="entry name" value="L-THREONINE 3-DEHYDROGENASE"/>
    <property type="match status" value="1"/>
</dbReference>
<sequence>MSSMRAVQVVGYHEKLQMTELPVPEPTGPFDVIVRIGGAGVCRTDLHILEGQWAEKSQVTLPYTIGHENAGWVHAVGSAVTTVAEGDKVIVHPLITCGFCRACRSGDDVHCEQNQFPGIDTHGGYAEYLRTSARSVVKIDDSLEPADVAALADAGLTAYHAVAKASRTLTPRDRVVVIGAGGLGHIGIQVLTALTPAEIVVVDRNPDAVALAETIGAHHGVVADGGQVEAVRDLTGGVGAEVVIDFVGEGGATAEGVAMLRQAGDYYVVGYGENIDVPTIDIVSAELNIVGNLVGSYNDLCDLMALAARGAVVLHTAKYALDDFQSAIDDLDAGRVRGRAILTP</sequence>
<dbReference type="InterPro" id="IPR050129">
    <property type="entry name" value="Zn_alcohol_dh"/>
</dbReference>
<dbReference type="GO" id="GO:0008270">
    <property type="term" value="F:zinc ion binding"/>
    <property type="evidence" value="ECO:0007669"/>
    <property type="project" value="InterPro"/>
</dbReference>
<reference evidence="7 8" key="1">
    <citation type="submission" date="2016-10" db="EMBL/GenBank/DDBJ databases">
        <authorList>
            <person name="de Groot N.N."/>
        </authorList>
    </citation>
    <scope>NUCLEOTIDE SEQUENCE [LARGE SCALE GENOMIC DNA]</scope>
    <source>
        <strain evidence="7 8">DSM 44908</strain>
    </source>
</reference>
<dbReference type="SUPFAM" id="SSF51735">
    <property type="entry name" value="NAD(P)-binding Rossmann-fold domains"/>
    <property type="match status" value="1"/>
</dbReference>
<dbReference type="Gene3D" id="3.40.50.720">
    <property type="entry name" value="NAD(P)-binding Rossmann-like Domain"/>
    <property type="match status" value="1"/>
</dbReference>
<dbReference type="SMART" id="SM00829">
    <property type="entry name" value="PKS_ER"/>
    <property type="match status" value="1"/>
</dbReference>
<dbReference type="GO" id="GO:0016491">
    <property type="term" value="F:oxidoreductase activity"/>
    <property type="evidence" value="ECO:0007669"/>
    <property type="project" value="UniProtKB-KW"/>
</dbReference>
<dbReference type="Proteomes" id="UP000182054">
    <property type="component" value="Unassembled WGS sequence"/>
</dbReference>
<evidence type="ECO:0000256" key="1">
    <source>
        <dbReference type="ARBA" id="ARBA00001947"/>
    </source>
</evidence>
<dbReference type="InterPro" id="IPR002328">
    <property type="entry name" value="ADH_Zn_CS"/>
</dbReference>
<dbReference type="PANTHER" id="PTHR43401:SF5">
    <property type="entry name" value="ALCOHOL DEHYDROGENASE-RELATED"/>
    <property type="match status" value="1"/>
</dbReference>
<evidence type="ECO:0000313" key="8">
    <source>
        <dbReference type="Proteomes" id="UP000182054"/>
    </source>
</evidence>
<dbReference type="EMBL" id="FOJN01000014">
    <property type="protein sequence ID" value="SFA59999.1"/>
    <property type="molecule type" value="Genomic_DNA"/>
</dbReference>
<dbReference type="AlphaFoldDB" id="A0A1I0U7E3"/>
<dbReference type="Pfam" id="PF00107">
    <property type="entry name" value="ADH_zinc_N"/>
    <property type="match status" value="1"/>
</dbReference>
<protein>
    <submittedName>
        <fullName evidence="7">NAD+-dependent secondary alcohol dehydrogenase Adh1</fullName>
    </submittedName>
</protein>
<keyword evidence="4" id="KW-0560">Oxidoreductase</keyword>
<accession>A0A1I0U7E3</accession>
<dbReference type="InterPro" id="IPR036291">
    <property type="entry name" value="NAD(P)-bd_dom_sf"/>
</dbReference>
<evidence type="ECO:0000256" key="3">
    <source>
        <dbReference type="ARBA" id="ARBA00022833"/>
    </source>
</evidence>
<name>A0A1I0U7E3_9NOCA</name>
<comment type="cofactor">
    <cofactor evidence="1 5">
        <name>Zn(2+)</name>
        <dbReference type="ChEBI" id="CHEBI:29105"/>
    </cofactor>
</comment>
<dbReference type="PROSITE" id="PS00059">
    <property type="entry name" value="ADH_ZINC"/>
    <property type="match status" value="1"/>
</dbReference>
<dbReference type="Gene3D" id="3.90.180.10">
    <property type="entry name" value="Medium-chain alcohol dehydrogenases, catalytic domain"/>
    <property type="match status" value="1"/>
</dbReference>
<proteinExistence type="inferred from homology"/>
<dbReference type="Pfam" id="PF08240">
    <property type="entry name" value="ADH_N"/>
    <property type="match status" value="1"/>
</dbReference>
<evidence type="ECO:0000313" key="7">
    <source>
        <dbReference type="EMBL" id="SFA59999.1"/>
    </source>
</evidence>
<dbReference type="InterPro" id="IPR011032">
    <property type="entry name" value="GroES-like_sf"/>
</dbReference>
<gene>
    <name evidence="7" type="ORF">SAMN05444374_114107</name>
</gene>
<evidence type="ECO:0000259" key="6">
    <source>
        <dbReference type="SMART" id="SM00829"/>
    </source>
</evidence>
<evidence type="ECO:0000256" key="2">
    <source>
        <dbReference type="ARBA" id="ARBA00022723"/>
    </source>
</evidence>
<comment type="similarity">
    <text evidence="5">Belongs to the zinc-containing alcohol dehydrogenase family.</text>
</comment>
<dbReference type="InterPro" id="IPR020843">
    <property type="entry name" value="ER"/>
</dbReference>
<dbReference type="InterPro" id="IPR013154">
    <property type="entry name" value="ADH-like_N"/>
</dbReference>